<evidence type="ECO:0000313" key="2">
    <source>
        <dbReference type="Proteomes" id="UP000230184"/>
    </source>
</evidence>
<name>A0A2M6YT14_9BACT</name>
<evidence type="ECO:0000313" key="1">
    <source>
        <dbReference type="EMBL" id="PIU36572.1"/>
    </source>
</evidence>
<dbReference type="AlphaFoldDB" id="A0A2M6YT14"/>
<comment type="caution">
    <text evidence="1">The sequence shown here is derived from an EMBL/GenBank/DDBJ whole genome shotgun (WGS) entry which is preliminary data.</text>
</comment>
<accession>A0A2M6YT14</accession>
<gene>
    <name evidence="1" type="ORF">COT02_05355</name>
</gene>
<organism evidence="1 2">
    <name type="scientific">Candidatus Roizmanbacteria bacterium CG07_land_8_20_14_0_80_34_15</name>
    <dbReference type="NCBI Taxonomy" id="1974849"/>
    <lineage>
        <taxon>Bacteria</taxon>
        <taxon>Candidatus Roizmaniibacteriota</taxon>
    </lineage>
</organism>
<protein>
    <submittedName>
        <fullName evidence="1">Uncharacterized protein</fullName>
    </submittedName>
</protein>
<dbReference type="EMBL" id="PEWY01000149">
    <property type="protein sequence ID" value="PIU36572.1"/>
    <property type="molecule type" value="Genomic_DNA"/>
</dbReference>
<reference evidence="2" key="1">
    <citation type="submission" date="2017-09" db="EMBL/GenBank/DDBJ databases">
        <title>Depth-based differentiation of microbial function through sediment-hosted aquifers and enrichment of novel symbionts in the deep terrestrial subsurface.</title>
        <authorList>
            <person name="Probst A.J."/>
            <person name="Ladd B."/>
            <person name="Jarett J.K."/>
            <person name="Geller-Mcgrath D.E."/>
            <person name="Sieber C.M.K."/>
            <person name="Emerson J.B."/>
            <person name="Anantharaman K."/>
            <person name="Thomas B.C."/>
            <person name="Malmstrom R."/>
            <person name="Stieglmeier M."/>
            <person name="Klingl A."/>
            <person name="Woyke T."/>
            <person name="Ryan C.M."/>
            <person name="Banfield J.F."/>
        </authorList>
    </citation>
    <scope>NUCLEOTIDE SEQUENCE [LARGE SCALE GENOMIC DNA]</scope>
</reference>
<proteinExistence type="predicted"/>
<dbReference type="Proteomes" id="UP000230184">
    <property type="component" value="Unassembled WGS sequence"/>
</dbReference>
<sequence length="71" mass="8577">MARNIKRYYQAWELRQQGLTFKDIGKIMGITGSRAAVLSNHIDFKIKYQKQWRISNELKELIKKYFKRTLI</sequence>